<dbReference type="AlphaFoldDB" id="A0A150RE21"/>
<dbReference type="EMBL" id="JEMB01002812">
    <property type="protein sequence ID" value="KYF78206.1"/>
    <property type="molecule type" value="Genomic_DNA"/>
</dbReference>
<sequence length="189" mass="19903">MSNGAPFFTRAMRDQSGYTGTDIAVLWGSTSPNSHIYYDNIVAEHYFDRVTNVADIGAGDLLAIDQVVNSSGTVTYSGHAAIITGPAAQLPTALNPIYASTKQYAVPIADATSSVHGCSVSYPDSRWSGACTGGTFTAGTGTAYMRLYTDLSGNLLGYSWSVTSGATYYSPSTRPYAIGKLTSCLPFSE</sequence>
<comment type="caution">
    <text evidence="1">The sequence shown here is derived from an EMBL/GenBank/DDBJ whole genome shotgun (WGS) entry which is preliminary data.</text>
</comment>
<organism evidence="1 2">
    <name type="scientific">Sorangium cellulosum</name>
    <name type="common">Polyangium cellulosum</name>
    <dbReference type="NCBI Taxonomy" id="56"/>
    <lineage>
        <taxon>Bacteria</taxon>
        <taxon>Pseudomonadati</taxon>
        <taxon>Myxococcota</taxon>
        <taxon>Polyangia</taxon>
        <taxon>Polyangiales</taxon>
        <taxon>Polyangiaceae</taxon>
        <taxon>Sorangium</taxon>
    </lineage>
</organism>
<evidence type="ECO:0000313" key="1">
    <source>
        <dbReference type="EMBL" id="KYF78206.1"/>
    </source>
</evidence>
<accession>A0A150RE21</accession>
<gene>
    <name evidence="1" type="ORF">BE17_08415</name>
</gene>
<dbReference type="Proteomes" id="UP000075635">
    <property type="component" value="Unassembled WGS sequence"/>
</dbReference>
<protein>
    <submittedName>
        <fullName evidence="1">Uncharacterized protein</fullName>
    </submittedName>
</protein>
<proteinExistence type="predicted"/>
<reference evidence="1 2" key="1">
    <citation type="submission" date="2014-02" db="EMBL/GenBank/DDBJ databases">
        <title>The small core and large imbalanced accessory genome model reveals a collaborative survival strategy of Sorangium cellulosum strains in nature.</title>
        <authorList>
            <person name="Han K."/>
            <person name="Peng R."/>
            <person name="Blom J."/>
            <person name="Li Y.-Z."/>
        </authorList>
    </citation>
    <scope>NUCLEOTIDE SEQUENCE [LARGE SCALE GENOMIC DNA]</scope>
    <source>
        <strain evidence="1 2">So0011-07</strain>
    </source>
</reference>
<name>A0A150RE21_SORCE</name>
<evidence type="ECO:0000313" key="2">
    <source>
        <dbReference type="Proteomes" id="UP000075635"/>
    </source>
</evidence>